<dbReference type="Proteomes" id="UP000054097">
    <property type="component" value="Unassembled WGS sequence"/>
</dbReference>
<dbReference type="EMBL" id="KN824277">
    <property type="protein sequence ID" value="KIM34138.1"/>
    <property type="molecule type" value="Genomic_DNA"/>
</dbReference>
<sequence length="215" mass="24773">MQCHIRLQEELKQLNRQKFDDIFSNITDKVTSDSNCQYECHRLLTPSPLQATDNPTIPFTWIIDLFRDKLHYMGSYCASEERALVEDPNATWPALLWLFICTTYMRGPLCKMFGEEFTLGLPHHPMRLSLGAKAHALIMFLRLPKTQDGRPNLNLSWHDVTVMYQYGNVVFLSWAANVVLSNYARDELRVLSADMIKHSYPLATFNGPHIEPVGI</sequence>
<protein>
    <submittedName>
        <fullName evidence="1">Uncharacterized protein</fullName>
    </submittedName>
</protein>
<reference evidence="1 2" key="1">
    <citation type="submission" date="2014-04" db="EMBL/GenBank/DDBJ databases">
        <authorList>
            <consortium name="DOE Joint Genome Institute"/>
            <person name="Kuo A."/>
            <person name="Zuccaro A."/>
            <person name="Kohler A."/>
            <person name="Nagy L.G."/>
            <person name="Floudas D."/>
            <person name="Copeland A."/>
            <person name="Barry K.W."/>
            <person name="Cichocki N."/>
            <person name="Veneault-Fourrey C."/>
            <person name="LaButti K."/>
            <person name="Lindquist E.A."/>
            <person name="Lipzen A."/>
            <person name="Lundell T."/>
            <person name="Morin E."/>
            <person name="Murat C."/>
            <person name="Sun H."/>
            <person name="Tunlid A."/>
            <person name="Henrissat B."/>
            <person name="Grigoriev I.V."/>
            <person name="Hibbett D.S."/>
            <person name="Martin F."/>
            <person name="Nordberg H.P."/>
            <person name="Cantor M.N."/>
            <person name="Hua S.X."/>
        </authorList>
    </citation>
    <scope>NUCLEOTIDE SEQUENCE [LARGE SCALE GENOMIC DNA]</scope>
    <source>
        <strain evidence="1 2">MAFF 305830</strain>
    </source>
</reference>
<evidence type="ECO:0000313" key="1">
    <source>
        <dbReference type="EMBL" id="KIM34138.1"/>
    </source>
</evidence>
<dbReference type="AlphaFoldDB" id="A0A0C2X7Y4"/>
<keyword evidence="2" id="KW-1185">Reference proteome</keyword>
<organism evidence="1 2">
    <name type="scientific">Serendipita vermifera MAFF 305830</name>
    <dbReference type="NCBI Taxonomy" id="933852"/>
    <lineage>
        <taxon>Eukaryota</taxon>
        <taxon>Fungi</taxon>
        <taxon>Dikarya</taxon>
        <taxon>Basidiomycota</taxon>
        <taxon>Agaricomycotina</taxon>
        <taxon>Agaricomycetes</taxon>
        <taxon>Sebacinales</taxon>
        <taxon>Serendipitaceae</taxon>
        <taxon>Serendipita</taxon>
    </lineage>
</organism>
<gene>
    <name evidence="1" type="ORF">M408DRAFT_91128</name>
</gene>
<name>A0A0C2X7Y4_SERVB</name>
<evidence type="ECO:0000313" key="2">
    <source>
        <dbReference type="Proteomes" id="UP000054097"/>
    </source>
</evidence>
<proteinExistence type="predicted"/>
<accession>A0A0C2X7Y4</accession>
<reference evidence="2" key="2">
    <citation type="submission" date="2015-01" db="EMBL/GenBank/DDBJ databases">
        <title>Evolutionary Origins and Diversification of the Mycorrhizal Mutualists.</title>
        <authorList>
            <consortium name="DOE Joint Genome Institute"/>
            <consortium name="Mycorrhizal Genomics Consortium"/>
            <person name="Kohler A."/>
            <person name="Kuo A."/>
            <person name="Nagy L.G."/>
            <person name="Floudas D."/>
            <person name="Copeland A."/>
            <person name="Barry K.W."/>
            <person name="Cichocki N."/>
            <person name="Veneault-Fourrey C."/>
            <person name="LaButti K."/>
            <person name="Lindquist E.A."/>
            <person name="Lipzen A."/>
            <person name="Lundell T."/>
            <person name="Morin E."/>
            <person name="Murat C."/>
            <person name="Riley R."/>
            <person name="Ohm R."/>
            <person name="Sun H."/>
            <person name="Tunlid A."/>
            <person name="Henrissat B."/>
            <person name="Grigoriev I.V."/>
            <person name="Hibbett D.S."/>
            <person name="Martin F."/>
        </authorList>
    </citation>
    <scope>NUCLEOTIDE SEQUENCE [LARGE SCALE GENOMIC DNA]</scope>
    <source>
        <strain evidence="2">MAFF 305830</strain>
    </source>
</reference>
<dbReference type="HOGENOM" id="CLU_1283965_0_0_1"/>